<dbReference type="SUPFAM" id="SSF48726">
    <property type="entry name" value="Immunoglobulin"/>
    <property type="match status" value="1"/>
</dbReference>
<dbReference type="SMART" id="SM00409">
    <property type="entry name" value="IG"/>
    <property type="match status" value="1"/>
</dbReference>
<keyword evidence="5" id="KW-0391">Immunity</keyword>
<keyword evidence="1" id="KW-0732">Signal</keyword>
<keyword evidence="3" id="KW-0675">Receptor</keyword>
<name>A0A8C2F7S6_CYPCA</name>
<evidence type="ECO:0000256" key="1">
    <source>
        <dbReference type="ARBA" id="ARBA00022729"/>
    </source>
</evidence>
<dbReference type="InterPro" id="IPR013783">
    <property type="entry name" value="Ig-like_fold"/>
</dbReference>
<reference evidence="8" key="1">
    <citation type="submission" date="2025-08" db="UniProtKB">
        <authorList>
            <consortium name="Ensembl"/>
        </authorList>
    </citation>
    <scope>IDENTIFICATION</scope>
</reference>
<dbReference type="Proteomes" id="UP000694701">
    <property type="component" value="Unplaced"/>
</dbReference>
<organism evidence="8 9">
    <name type="scientific">Cyprinus carpio</name>
    <name type="common">Common carp</name>
    <dbReference type="NCBI Taxonomy" id="7962"/>
    <lineage>
        <taxon>Eukaryota</taxon>
        <taxon>Metazoa</taxon>
        <taxon>Chordata</taxon>
        <taxon>Craniata</taxon>
        <taxon>Vertebrata</taxon>
        <taxon>Euteleostomi</taxon>
        <taxon>Actinopterygii</taxon>
        <taxon>Neopterygii</taxon>
        <taxon>Teleostei</taxon>
        <taxon>Ostariophysi</taxon>
        <taxon>Cypriniformes</taxon>
        <taxon>Cyprinidae</taxon>
        <taxon>Cyprininae</taxon>
        <taxon>Cyprinus</taxon>
    </lineage>
</organism>
<evidence type="ECO:0000313" key="8">
    <source>
        <dbReference type="Ensembl" id="ENSCCRP00020049361.1"/>
    </source>
</evidence>
<evidence type="ECO:0000259" key="7">
    <source>
        <dbReference type="PROSITE" id="PS50835"/>
    </source>
</evidence>
<proteinExistence type="predicted"/>
<dbReference type="GO" id="GO:0042101">
    <property type="term" value="C:T cell receptor complex"/>
    <property type="evidence" value="ECO:0007669"/>
    <property type="project" value="UniProtKB-KW"/>
</dbReference>
<dbReference type="PROSITE" id="PS50835">
    <property type="entry name" value="IG_LIKE"/>
    <property type="match status" value="1"/>
</dbReference>
<dbReference type="SMART" id="SM00406">
    <property type="entry name" value="IGv"/>
    <property type="match status" value="1"/>
</dbReference>
<dbReference type="Pfam" id="PF07686">
    <property type="entry name" value="V-set"/>
    <property type="match status" value="1"/>
</dbReference>
<evidence type="ECO:0000313" key="9">
    <source>
        <dbReference type="Proteomes" id="UP000694701"/>
    </source>
</evidence>
<accession>A0A8C2F7S6</accession>
<dbReference type="InterPro" id="IPR003599">
    <property type="entry name" value="Ig_sub"/>
</dbReference>
<keyword evidence="4" id="KW-0393">Immunoglobulin domain</keyword>
<dbReference type="InterPro" id="IPR007110">
    <property type="entry name" value="Ig-like_dom"/>
</dbReference>
<feature type="domain" description="Ig-like" evidence="7">
    <location>
        <begin position="20"/>
        <end position="119"/>
    </location>
</feature>
<evidence type="ECO:0000256" key="3">
    <source>
        <dbReference type="ARBA" id="ARBA00023170"/>
    </source>
</evidence>
<keyword evidence="5" id="KW-1279">T cell receptor</keyword>
<dbReference type="PANTHER" id="PTHR19367">
    <property type="entry name" value="T-CELL RECEPTOR ALPHA CHAIN V REGION"/>
    <property type="match status" value="1"/>
</dbReference>
<dbReference type="InterPro" id="IPR051287">
    <property type="entry name" value="TCR_variable_region"/>
</dbReference>
<sequence>SCVDNISHCVARAFADTINPVNKDMIRREGESVTLNCSYDASSNFVYLYWYRQYLNREPEYLLYEGARSNSGEEDTPDDHRFQSTASESSTDLTITDVTLSDSALYYCALRVTVSPVIQNV</sequence>
<dbReference type="InterPro" id="IPR013106">
    <property type="entry name" value="Ig_V-set"/>
</dbReference>
<dbReference type="Gene3D" id="2.60.40.10">
    <property type="entry name" value="Immunoglobulins"/>
    <property type="match status" value="1"/>
</dbReference>
<dbReference type="InterPro" id="IPR036179">
    <property type="entry name" value="Ig-like_dom_sf"/>
</dbReference>
<dbReference type="Ensembl" id="ENSCCRT00020053801.1">
    <property type="protein sequence ID" value="ENSCCRP00020049361.1"/>
    <property type="gene ID" value="ENSCCRG00020021952.1"/>
</dbReference>
<evidence type="ECO:0000256" key="6">
    <source>
        <dbReference type="SAM" id="MobiDB-lite"/>
    </source>
</evidence>
<evidence type="ECO:0000256" key="5">
    <source>
        <dbReference type="ARBA" id="ARBA00043266"/>
    </source>
</evidence>
<protein>
    <recommendedName>
        <fullName evidence="7">Ig-like domain-containing protein</fullName>
    </recommendedName>
</protein>
<keyword evidence="2" id="KW-1064">Adaptive immunity</keyword>
<evidence type="ECO:0000256" key="2">
    <source>
        <dbReference type="ARBA" id="ARBA00023130"/>
    </source>
</evidence>
<dbReference type="PANTHER" id="PTHR19367:SF18">
    <property type="entry name" value="T CELL RECEPTOR ALPHA VARIABLE 16"/>
    <property type="match status" value="1"/>
</dbReference>
<dbReference type="GO" id="GO:0002250">
    <property type="term" value="P:adaptive immune response"/>
    <property type="evidence" value="ECO:0007669"/>
    <property type="project" value="UniProtKB-KW"/>
</dbReference>
<dbReference type="AlphaFoldDB" id="A0A8C2F7S6"/>
<feature type="region of interest" description="Disordered" evidence="6">
    <location>
        <begin position="66"/>
        <end position="91"/>
    </location>
</feature>
<evidence type="ECO:0000256" key="4">
    <source>
        <dbReference type="ARBA" id="ARBA00023319"/>
    </source>
</evidence>